<dbReference type="SMART" id="SM01230">
    <property type="entry name" value="Gln-synt_C"/>
    <property type="match status" value="1"/>
</dbReference>
<name>Q1AT56_RUBXD</name>
<dbReference type="PROSITE" id="PS51986">
    <property type="entry name" value="GS_BETA_GRASP"/>
    <property type="match status" value="1"/>
</dbReference>
<dbReference type="InterPro" id="IPR008146">
    <property type="entry name" value="Gln_synth_cat_dom"/>
</dbReference>
<accession>Q1AT56</accession>
<keyword evidence="10" id="KW-1185">Reference proteome</keyword>
<evidence type="ECO:0000256" key="2">
    <source>
        <dbReference type="ARBA" id="ARBA00022598"/>
    </source>
</evidence>
<keyword evidence="4" id="KW-0067">ATP-binding</keyword>
<gene>
    <name evidence="9" type="ordered locus">Rxyl_2498</name>
</gene>
<dbReference type="NCBIfam" id="TIGR03105">
    <property type="entry name" value="gln_synth_III"/>
    <property type="match status" value="1"/>
</dbReference>
<organism evidence="9 10">
    <name type="scientific">Rubrobacter xylanophilus (strain DSM 9941 / JCM 11954 / NBRC 16129 / PRD-1)</name>
    <dbReference type="NCBI Taxonomy" id="266117"/>
    <lineage>
        <taxon>Bacteria</taxon>
        <taxon>Bacillati</taxon>
        <taxon>Actinomycetota</taxon>
        <taxon>Rubrobacteria</taxon>
        <taxon>Rubrobacterales</taxon>
        <taxon>Rubrobacteraceae</taxon>
        <taxon>Rubrobacter</taxon>
    </lineage>
</organism>
<dbReference type="OrthoDB" id="9807095at2"/>
<dbReference type="HOGENOM" id="CLU_017290_1_3_11"/>
<comment type="similarity">
    <text evidence="1 5 6">Belongs to the glutamine synthetase family.</text>
</comment>
<evidence type="ECO:0000256" key="4">
    <source>
        <dbReference type="ARBA" id="ARBA00022840"/>
    </source>
</evidence>
<dbReference type="InterPro" id="IPR036651">
    <property type="entry name" value="Gln_synt_N_sf"/>
</dbReference>
<dbReference type="SUPFAM" id="SSF54368">
    <property type="entry name" value="Glutamine synthetase, N-terminal domain"/>
    <property type="match status" value="1"/>
</dbReference>
<evidence type="ECO:0000256" key="3">
    <source>
        <dbReference type="ARBA" id="ARBA00022741"/>
    </source>
</evidence>
<dbReference type="AlphaFoldDB" id="Q1AT56"/>
<keyword evidence="2 9" id="KW-0436">Ligase</keyword>
<dbReference type="InterPro" id="IPR008147">
    <property type="entry name" value="Gln_synt_N"/>
</dbReference>
<dbReference type="InterPro" id="IPR014746">
    <property type="entry name" value="Gln_synth/guanido_kin_cat_dom"/>
</dbReference>
<evidence type="ECO:0000259" key="7">
    <source>
        <dbReference type="PROSITE" id="PS51986"/>
    </source>
</evidence>
<dbReference type="Proteomes" id="UP000006637">
    <property type="component" value="Chromosome"/>
</dbReference>
<dbReference type="eggNOG" id="COG0174">
    <property type="taxonomic scope" value="Bacteria"/>
</dbReference>
<dbReference type="STRING" id="266117.Rxyl_2498"/>
<evidence type="ECO:0000256" key="5">
    <source>
        <dbReference type="PROSITE-ProRule" id="PRU01330"/>
    </source>
</evidence>
<feature type="domain" description="GS beta-grasp" evidence="7">
    <location>
        <begin position="13"/>
        <end position="96"/>
    </location>
</feature>
<keyword evidence="3" id="KW-0547">Nucleotide-binding</keyword>
<evidence type="ECO:0000256" key="1">
    <source>
        <dbReference type="ARBA" id="ARBA00009897"/>
    </source>
</evidence>
<evidence type="ECO:0000313" key="9">
    <source>
        <dbReference type="EMBL" id="ABG05422.1"/>
    </source>
</evidence>
<sequence>MDLQEAKNFLEKNNVRYVLAQFVNIHGVSKTKAVPVKHFENVVTEGAGFAAFAVGNLGLGPETPDYMAVGDLSTLTLVPWMPGYARIVCEGHMRGEPWHYDPRVILKKQTQRLKERGWTFYTGLEPEFFLLARDEENGLLRTADPTDVLEKPCYDYKGLARQRNFLETITEILGEVGIDVYQIDHEDANGQFEINFFHKDCVFSADDMIFFRMAAVEVARRSGMVCSFMPKPFADRTGNSMHIHHSIADEEDNNLFEDKNDPQGMGLSKLAYQFLGGIMAHAPALTVFNAPSVNSYKRLAVGSSRSGATWAPAHVSYGPDNRSALVRVPAGRLELRLTDSGANPYLATAALIAAGLDGIDRNLDPGEPCRDNLYALSSGDLQRRNIRQLPSTLNAACDALEADSVICEALGADFVEEFLETKRQEWDRYNRHVSEWEIDRYLEFWS</sequence>
<dbReference type="SUPFAM" id="SSF55931">
    <property type="entry name" value="Glutamine synthetase/guanido kinase"/>
    <property type="match status" value="1"/>
</dbReference>
<dbReference type="Gene3D" id="3.30.590.10">
    <property type="entry name" value="Glutamine synthetase/guanido kinase, catalytic domain"/>
    <property type="match status" value="1"/>
</dbReference>
<dbReference type="PROSITE" id="PS51987">
    <property type="entry name" value="GS_CATALYTIC"/>
    <property type="match status" value="1"/>
</dbReference>
<dbReference type="PANTHER" id="PTHR43785:SF14">
    <property type="entry name" value="GLUTAMINE SYNTHETASE"/>
    <property type="match status" value="1"/>
</dbReference>
<dbReference type="RefSeq" id="WP_011565433.1">
    <property type="nucleotide sequence ID" value="NC_008148.1"/>
</dbReference>
<dbReference type="EMBL" id="CP000386">
    <property type="protein sequence ID" value="ABG05422.1"/>
    <property type="molecule type" value="Genomic_DNA"/>
</dbReference>
<dbReference type="GO" id="GO:0004356">
    <property type="term" value="F:glutamine synthetase activity"/>
    <property type="evidence" value="ECO:0007669"/>
    <property type="project" value="UniProtKB-EC"/>
</dbReference>
<dbReference type="PANTHER" id="PTHR43785">
    <property type="entry name" value="GAMMA-GLUTAMYLPUTRESCINE SYNTHETASE"/>
    <property type="match status" value="1"/>
</dbReference>
<dbReference type="InterPro" id="IPR017536">
    <property type="entry name" value="Glutamine_synthetase_typeIII"/>
</dbReference>
<evidence type="ECO:0000256" key="6">
    <source>
        <dbReference type="RuleBase" id="RU000384"/>
    </source>
</evidence>
<dbReference type="EC" id="6.3.1.2" evidence="9"/>
<evidence type="ECO:0000259" key="8">
    <source>
        <dbReference type="PROSITE" id="PS51987"/>
    </source>
</evidence>
<dbReference type="GO" id="GO:0006542">
    <property type="term" value="P:glutamine biosynthetic process"/>
    <property type="evidence" value="ECO:0007669"/>
    <property type="project" value="InterPro"/>
</dbReference>
<proteinExistence type="inferred from homology"/>
<dbReference type="PhylomeDB" id="Q1AT56"/>
<dbReference type="Gene3D" id="3.10.20.70">
    <property type="entry name" value="Glutamine synthetase, N-terminal domain"/>
    <property type="match status" value="1"/>
</dbReference>
<dbReference type="KEGG" id="rxy:Rxyl_2498"/>
<evidence type="ECO:0000313" key="10">
    <source>
        <dbReference type="Proteomes" id="UP000006637"/>
    </source>
</evidence>
<protein>
    <submittedName>
        <fullName evidence="9">L-glutamine synthetase</fullName>
        <ecNumber evidence="9">6.3.1.2</ecNumber>
    </submittedName>
</protein>
<reference evidence="9 10" key="1">
    <citation type="submission" date="2006-06" db="EMBL/GenBank/DDBJ databases">
        <title>Complete sequence of Rubrobacter xylanophilus DSM 9941.</title>
        <authorList>
            <consortium name="US DOE Joint Genome Institute"/>
            <person name="Copeland A."/>
            <person name="Lucas S."/>
            <person name="Lapidus A."/>
            <person name="Barry K."/>
            <person name="Detter J.C."/>
            <person name="Glavina del Rio T."/>
            <person name="Hammon N."/>
            <person name="Israni S."/>
            <person name="Dalin E."/>
            <person name="Tice H."/>
            <person name="Pitluck S."/>
            <person name="Munk A.C."/>
            <person name="Brettin T."/>
            <person name="Bruce D."/>
            <person name="Han C."/>
            <person name="Tapia R."/>
            <person name="Gilna P."/>
            <person name="Schmutz J."/>
            <person name="Larimer F."/>
            <person name="Land M."/>
            <person name="Hauser L."/>
            <person name="Kyrpides N."/>
            <person name="Lykidis A."/>
            <person name="da Costa M.S."/>
            <person name="Rainey F.A."/>
            <person name="Empadinhas N."/>
            <person name="Jolivet E."/>
            <person name="Battista J.R."/>
            <person name="Richardson P."/>
        </authorList>
    </citation>
    <scope>NUCLEOTIDE SEQUENCE [LARGE SCALE GENOMIC DNA]</scope>
    <source>
        <strain evidence="10">DSM 9941 / JCM 11954 / NBRC 16129 / PRD-1</strain>
    </source>
</reference>
<dbReference type="GO" id="GO:0005524">
    <property type="term" value="F:ATP binding"/>
    <property type="evidence" value="ECO:0007669"/>
    <property type="project" value="UniProtKB-KW"/>
</dbReference>
<dbReference type="Pfam" id="PF00120">
    <property type="entry name" value="Gln-synt_C"/>
    <property type="match status" value="1"/>
</dbReference>
<feature type="domain" description="GS catalytic" evidence="8">
    <location>
        <begin position="102"/>
        <end position="446"/>
    </location>
</feature>